<feature type="signal peptide" evidence="1">
    <location>
        <begin position="1"/>
        <end position="24"/>
    </location>
</feature>
<evidence type="ECO:0000313" key="3">
    <source>
        <dbReference type="Proteomes" id="UP000217211"/>
    </source>
</evidence>
<dbReference type="AlphaFoldDB" id="A0A249PJ76"/>
<dbReference type="OrthoDB" id="6159094at2"/>
<name>A0A249PJ76_9HYPH</name>
<geneLocation type="plasmid" evidence="3">
    <name>psj05684b</name>
</geneLocation>
<sequence length="209" mass="23425">MWWLSLRRIIPVALVAAIASPASAAQGDDPDWPCIQRKVPTLSLGQIWAGSELPDAAADWSKDAAIAALVTELAARRVPLAQAQQKIREYAESLPDGERKPRMHMLVQGLFDLLNRERSQIIAGIARYAHKQRDMAQFLRQEASAVDALRDKADADPNELELRNNRLAFQTRIFQERARSLSYVCEVPTLLEQRLFALAKTISEVLEAN</sequence>
<proteinExistence type="predicted"/>
<dbReference type="RefSeq" id="WP_034855676.1">
    <property type="nucleotide sequence ID" value="NZ_AJQT01000061.1"/>
</dbReference>
<evidence type="ECO:0000256" key="1">
    <source>
        <dbReference type="SAM" id="SignalP"/>
    </source>
</evidence>
<gene>
    <name evidence="2" type="ORF">SJ05684_b47620</name>
</gene>
<accession>A0A249PJ76</accession>
<feature type="chain" id="PRO_5012535322" description="Secreted protein" evidence="1">
    <location>
        <begin position="25"/>
        <end position="209"/>
    </location>
</feature>
<protein>
    <recommendedName>
        <fullName evidence="4">Secreted protein</fullName>
    </recommendedName>
</protein>
<dbReference type="Proteomes" id="UP000217211">
    <property type="component" value="Plasmid pSJ05684b"/>
</dbReference>
<keyword evidence="2" id="KW-0614">Plasmid</keyword>
<evidence type="ECO:0008006" key="4">
    <source>
        <dbReference type="Google" id="ProtNLM"/>
    </source>
</evidence>
<evidence type="ECO:0000313" key="2">
    <source>
        <dbReference type="EMBL" id="ASY65744.1"/>
    </source>
</evidence>
<dbReference type="EMBL" id="CP023068">
    <property type="protein sequence ID" value="ASY65744.1"/>
    <property type="molecule type" value="Genomic_DNA"/>
</dbReference>
<organism evidence="2 3">
    <name type="scientific">Sinorhizobium sojae CCBAU 05684</name>
    <dbReference type="NCBI Taxonomy" id="716928"/>
    <lineage>
        <taxon>Bacteria</taxon>
        <taxon>Pseudomonadati</taxon>
        <taxon>Pseudomonadota</taxon>
        <taxon>Alphaproteobacteria</taxon>
        <taxon>Hyphomicrobiales</taxon>
        <taxon>Rhizobiaceae</taxon>
        <taxon>Sinorhizobium/Ensifer group</taxon>
        <taxon>Sinorhizobium</taxon>
    </lineage>
</organism>
<keyword evidence="3" id="KW-1185">Reference proteome</keyword>
<dbReference type="KEGG" id="esj:SJ05684_b47620"/>
<keyword evidence="1" id="KW-0732">Signal</keyword>
<dbReference type="STRING" id="716928.GCA_000261485_03222"/>
<dbReference type="eggNOG" id="ENOG5031PRJ">
    <property type="taxonomic scope" value="Bacteria"/>
</dbReference>
<reference evidence="2 3" key="1">
    <citation type="submission" date="2017-08" db="EMBL/GenBank/DDBJ databases">
        <title>Multipartite genome sequences of Sinorhizobium species nodulating soybeans.</title>
        <authorList>
            <person name="Tian C.F."/>
        </authorList>
    </citation>
    <scope>NUCLEOTIDE SEQUENCE [LARGE SCALE GENOMIC DNA]</scope>
    <source>
        <strain evidence="2 3">CCBAU 05684</strain>
        <plasmid evidence="3">psj05684b</plasmid>
    </source>
</reference>